<organism evidence="1 2">
    <name type="scientific">Edaphobacter dinghuensis</name>
    <dbReference type="NCBI Taxonomy" id="1560005"/>
    <lineage>
        <taxon>Bacteria</taxon>
        <taxon>Pseudomonadati</taxon>
        <taxon>Acidobacteriota</taxon>
        <taxon>Terriglobia</taxon>
        <taxon>Terriglobales</taxon>
        <taxon>Acidobacteriaceae</taxon>
        <taxon>Edaphobacter</taxon>
    </lineage>
</organism>
<accession>A0A917HMA1</accession>
<comment type="caution">
    <text evidence="1">The sequence shown here is derived from an EMBL/GenBank/DDBJ whole genome shotgun (WGS) entry which is preliminary data.</text>
</comment>
<dbReference type="Gene3D" id="2.130.10.10">
    <property type="entry name" value="YVTN repeat-like/Quinoprotein amine dehydrogenase"/>
    <property type="match status" value="3"/>
</dbReference>
<keyword evidence="2" id="KW-1185">Reference proteome</keyword>
<dbReference type="SUPFAM" id="SSF75011">
    <property type="entry name" value="3-carboxy-cis,cis-mucoante lactonizing enzyme"/>
    <property type="match status" value="1"/>
</dbReference>
<sequence length="947" mass="101967">MTCSAKFLTAAFTVTVMTAGAISVLGQTINLPSGKQIVGPVPGSPQRLNSLPISMAVSRDGRYVVTVNAGYGTYESNYMQSLAVMDTQTGNITDFPDDRTLVGAGQTLYSGLAFSRDGRHIYASMASTSDPTGKRANDTGNGVVVYGFSDGRISRERMIKIPLQQLAAGRKTMLVGGVEGDKGIPFPAAIAVVGGAGTEKLLVADNLSDDVLLIDANSGAILTRFDLSENNTVPSTYPVALAVSPDGSRAFVALWNASEVVELDLKGGIVGRKLSLLKPNVATAPGTHPSALEISPDGQTMYVALSNRDAIAAINIKATQFAVKGYFDTRLPGQSYFGAEPVALALGAGGRQLYVANFGSDSVAVIDTAKLTAGAAKKGMIEPTGFVPTEWLPVSMAFTGGKLYLATDKGKGTGPNNFPQRRTSQTIAAKKLQGATTYIGTLLYGSMVSLDMATLEQNLPRWTSEVLEANRLKAAQQKLVFANGGNPIKHVIYIIKENRTYDQLFGDLKQNGNAVGNGDPSLTMYGEDVTPNQHRMALQFGVLDNFYDSGEVSGQGHVWSNAAIGTDYLEKTWSQNYSRGQRTYDFEGMVADGYPIQQNIPDVNEPSSGYLWGDLAAHGKTLYHFGEYISSTFCSDKDAMKQVDSQQGAMSGSTKLCVPKSIPPGGQIPEVWGGGINKWPWAIPLLARNVATKPELVGHFAPEQPDFNLMVPDQIRVAVFLRHFKKWVADRNAGNDTMPNFVMLRMPDDHTAGTRPGAPSPKSSIADNDLAIGRAVDAVSHSAYWNDTAFFILEDDAQNGADHVDAHRSMALVISKYAPRKADGSAFVDSRFYTTVSMIRTMEMVLGLPPMNNNDAFSSAMTPEFTGPGDQPPFTADYVNRDNGLIYTANKRTAPGAKQSMKMDFRHADRADSRKLNVILWKDAMGDKPVPAQLLIHYKKVKDDDDD</sequence>
<reference evidence="1" key="2">
    <citation type="submission" date="2020-09" db="EMBL/GenBank/DDBJ databases">
        <authorList>
            <person name="Sun Q."/>
            <person name="Zhou Y."/>
        </authorList>
    </citation>
    <scope>NUCLEOTIDE SEQUENCE</scope>
    <source>
        <strain evidence="1">CGMCC 1.12997</strain>
    </source>
</reference>
<dbReference type="Pfam" id="PF10282">
    <property type="entry name" value="Lactonase"/>
    <property type="match status" value="1"/>
</dbReference>
<dbReference type="EMBL" id="BMGT01000003">
    <property type="protein sequence ID" value="GGG83009.1"/>
    <property type="molecule type" value="Genomic_DNA"/>
</dbReference>
<proteinExistence type="predicted"/>
<protein>
    <submittedName>
        <fullName evidence="1">Phosphoesterase</fullName>
    </submittedName>
</protein>
<dbReference type="PANTHER" id="PTHR47197">
    <property type="entry name" value="PROTEIN NIRF"/>
    <property type="match status" value="1"/>
</dbReference>
<evidence type="ECO:0000313" key="2">
    <source>
        <dbReference type="Proteomes" id="UP000647241"/>
    </source>
</evidence>
<dbReference type="AlphaFoldDB" id="A0A917HMA1"/>
<dbReference type="Gene3D" id="3.40.720.10">
    <property type="entry name" value="Alkaline Phosphatase, subunit A"/>
    <property type="match status" value="1"/>
</dbReference>
<evidence type="ECO:0000313" key="1">
    <source>
        <dbReference type="EMBL" id="GGG83009.1"/>
    </source>
</evidence>
<name>A0A917HMA1_9BACT</name>
<dbReference type="InterPro" id="IPR019405">
    <property type="entry name" value="Lactonase_7-beta_prop"/>
</dbReference>
<dbReference type="InterPro" id="IPR015943">
    <property type="entry name" value="WD40/YVTN_repeat-like_dom_sf"/>
</dbReference>
<dbReference type="InterPro" id="IPR017850">
    <property type="entry name" value="Alkaline_phosphatase_core_sf"/>
</dbReference>
<dbReference type="RefSeq" id="WP_188554842.1">
    <property type="nucleotide sequence ID" value="NZ_BMGT01000003.1"/>
</dbReference>
<dbReference type="Proteomes" id="UP000647241">
    <property type="component" value="Unassembled WGS sequence"/>
</dbReference>
<gene>
    <name evidence="1" type="ORF">GCM10011585_28340</name>
</gene>
<dbReference type="InterPro" id="IPR051200">
    <property type="entry name" value="Host-pathogen_enzymatic-act"/>
</dbReference>
<reference evidence="1" key="1">
    <citation type="journal article" date="2014" name="Int. J. Syst. Evol. Microbiol.">
        <title>Complete genome sequence of Corynebacterium casei LMG S-19264T (=DSM 44701T), isolated from a smear-ripened cheese.</title>
        <authorList>
            <consortium name="US DOE Joint Genome Institute (JGI-PGF)"/>
            <person name="Walter F."/>
            <person name="Albersmeier A."/>
            <person name="Kalinowski J."/>
            <person name="Ruckert C."/>
        </authorList>
    </citation>
    <scope>NUCLEOTIDE SEQUENCE</scope>
    <source>
        <strain evidence="1">CGMCC 1.12997</strain>
    </source>
</reference>
<dbReference type="PANTHER" id="PTHR47197:SF3">
    <property type="entry name" value="DIHYDRO-HEME D1 DEHYDROGENASE"/>
    <property type="match status" value="1"/>
</dbReference>